<dbReference type="EMBL" id="VNHS01000005">
    <property type="protein sequence ID" value="TYP74832.1"/>
    <property type="molecule type" value="Genomic_DNA"/>
</dbReference>
<proteinExistence type="predicted"/>
<dbReference type="PROSITE" id="PS00041">
    <property type="entry name" value="HTH_ARAC_FAMILY_1"/>
    <property type="match status" value="1"/>
</dbReference>
<dbReference type="PANTHER" id="PTHR43280:SF10">
    <property type="entry name" value="REGULATORY PROTEIN POCR"/>
    <property type="match status" value="1"/>
</dbReference>
<dbReference type="InterPro" id="IPR041522">
    <property type="entry name" value="CdaR_GGDEF"/>
</dbReference>
<dbReference type="GO" id="GO:0003700">
    <property type="term" value="F:DNA-binding transcription factor activity"/>
    <property type="evidence" value="ECO:0007669"/>
    <property type="project" value="InterPro"/>
</dbReference>
<dbReference type="PROSITE" id="PS50887">
    <property type="entry name" value="GGDEF"/>
    <property type="match status" value="1"/>
</dbReference>
<keyword evidence="4" id="KW-0597">Phosphoprotein</keyword>
<dbReference type="InterPro" id="IPR009057">
    <property type="entry name" value="Homeodomain-like_sf"/>
</dbReference>
<dbReference type="RefSeq" id="WP_187434239.1">
    <property type="nucleotide sequence ID" value="NZ_VNHS01000005.1"/>
</dbReference>
<dbReference type="InterPro" id="IPR018060">
    <property type="entry name" value="HTH_AraC"/>
</dbReference>
<dbReference type="SUPFAM" id="SSF46689">
    <property type="entry name" value="Homeodomain-like"/>
    <property type="match status" value="2"/>
</dbReference>
<feature type="modified residue" description="4-aspartylphosphate" evidence="4">
    <location>
        <position position="58"/>
    </location>
</feature>
<dbReference type="SMART" id="SM00448">
    <property type="entry name" value="REC"/>
    <property type="match status" value="1"/>
</dbReference>
<comment type="caution">
    <text evidence="8">The sequence shown here is derived from an EMBL/GenBank/DDBJ whole genome shotgun (WGS) entry which is preliminary data.</text>
</comment>
<dbReference type="PANTHER" id="PTHR43280">
    <property type="entry name" value="ARAC-FAMILY TRANSCRIPTIONAL REGULATOR"/>
    <property type="match status" value="1"/>
</dbReference>
<dbReference type="AlphaFoldDB" id="A0A5S5C8M1"/>
<name>A0A5S5C8M1_9BACL</name>
<evidence type="ECO:0000259" key="5">
    <source>
        <dbReference type="PROSITE" id="PS01124"/>
    </source>
</evidence>
<dbReference type="SUPFAM" id="SSF52172">
    <property type="entry name" value="CheY-like"/>
    <property type="match status" value="1"/>
</dbReference>
<dbReference type="PROSITE" id="PS01124">
    <property type="entry name" value="HTH_ARAC_FAMILY_2"/>
    <property type="match status" value="1"/>
</dbReference>
<evidence type="ECO:0000256" key="3">
    <source>
        <dbReference type="ARBA" id="ARBA00023163"/>
    </source>
</evidence>
<reference evidence="8 9" key="1">
    <citation type="submission" date="2019-07" db="EMBL/GenBank/DDBJ databases">
        <title>Genomic Encyclopedia of Type Strains, Phase III (KMG-III): the genomes of soil and plant-associated and newly described type strains.</title>
        <authorList>
            <person name="Whitman W."/>
        </authorList>
    </citation>
    <scope>NUCLEOTIDE SEQUENCE [LARGE SCALE GENOMIC DNA]</scope>
    <source>
        <strain evidence="8 9">BL24</strain>
    </source>
</reference>
<dbReference type="Gene3D" id="3.40.50.2300">
    <property type="match status" value="1"/>
</dbReference>
<feature type="domain" description="GGDEF" evidence="7">
    <location>
        <begin position="182"/>
        <end position="309"/>
    </location>
</feature>
<dbReference type="Gene3D" id="1.10.10.60">
    <property type="entry name" value="Homeodomain-like"/>
    <property type="match status" value="2"/>
</dbReference>
<evidence type="ECO:0000256" key="2">
    <source>
        <dbReference type="ARBA" id="ARBA00023125"/>
    </source>
</evidence>
<protein>
    <submittedName>
        <fullName evidence="8">Two-component system response regulator YesN</fullName>
    </submittedName>
</protein>
<keyword evidence="1" id="KW-0805">Transcription regulation</keyword>
<evidence type="ECO:0000259" key="7">
    <source>
        <dbReference type="PROSITE" id="PS50887"/>
    </source>
</evidence>
<dbReference type="CDD" id="cd17536">
    <property type="entry name" value="REC_YesN-like"/>
    <property type="match status" value="1"/>
</dbReference>
<dbReference type="InterPro" id="IPR000160">
    <property type="entry name" value="GGDEF_dom"/>
</dbReference>
<dbReference type="InterPro" id="IPR001789">
    <property type="entry name" value="Sig_transdc_resp-reg_receiver"/>
</dbReference>
<dbReference type="Proteomes" id="UP000323257">
    <property type="component" value="Unassembled WGS sequence"/>
</dbReference>
<dbReference type="PROSITE" id="PS50110">
    <property type="entry name" value="RESPONSE_REGULATORY"/>
    <property type="match status" value="1"/>
</dbReference>
<dbReference type="GO" id="GO:0000160">
    <property type="term" value="P:phosphorelay signal transduction system"/>
    <property type="evidence" value="ECO:0007669"/>
    <property type="project" value="InterPro"/>
</dbReference>
<dbReference type="SMART" id="SM00342">
    <property type="entry name" value="HTH_ARAC"/>
    <property type="match status" value="1"/>
</dbReference>
<dbReference type="Pfam" id="PF00072">
    <property type="entry name" value="Response_reg"/>
    <property type="match status" value="1"/>
</dbReference>
<dbReference type="InterPro" id="IPR011006">
    <property type="entry name" value="CheY-like_superfamily"/>
</dbReference>
<evidence type="ECO:0000313" key="9">
    <source>
        <dbReference type="Proteomes" id="UP000323257"/>
    </source>
</evidence>
<evidence type="ECO:0000256" key="1">
    <source>
        <dbReference type="ARBA" id="ARBA00023015"/>
    </source>
</evidence>
<keyword evidence="3" id="KW-0804">Transcription</keyword>
<evidence type="ECO:0000313" key="8">
    <source>
        <dbReference type="EMBL" id="TYP74832.1"/>
    </source>
</evidence>
<dbReference type="InterPro" id="IPR018062">
    <property type="entry name" value="HTH_AraC-typ_CS"/>
</dbReference>
<dbReference type="Pfam" id="PF17853">
    <property type="entry name" value="GGDEF_2"/>
    <property type="match status" value="1"/>
</dbReference>
<dbReference type="Pfam" id="PF12833">
    <property type="entry name" value="HTH_18"/>
    <property type="match status" value="1"/>
</dbReference>
<accession>A0A5S5C8M1</accession>
<dbReference type="InterPro" id="IPR020449">
    <property type="entry name" value="Tscrpt_reg_AraC-type_HTH"/>
</dbReference>
<sequence length="540" mass="60595">MTLPWSLCVIDDIAAVIDGISRSVRWEEHGIALAGTATDGEEGWRLIERTVPDIVITDIRMPKLDGMALTERVKARFPRCKIIFITGFTDFEYAQQALKLGAFDFIAKPFSLGEIVEAVLKARAALEAERGELDKRRELEQRVQASLPTLRREFMQTLMHHRGSEAAVAERWRFLDIPLAPANLIVMAIEIDAFEERRLAMPAQEAELLRFTLQNIVEETIAGYAAGIVFRETMDRFVAVFNEAEGISPMEIAEQCCRNIATHSRFTVSIGVGLIAAGVEELADAYRQALDALSYHFYTGGNGALGYEDAGAADRGRAHGTLEGETELLYSIRCGNAEKASLLLNRLFAEHAAASERPEPDYMISVYDELAFMMARVLQEIVPQGDAAELVRQVRERPMSGARTIRKEQERLTRLSGECCRLIERMRAGEASTIIEQSVRYIREHLSEELTVQNGAKQVHLSPSYFANLFKKTTGMPYMQFVTQERVELAKKMLLDGYQVQEVTHATGYGDRRYFSEVFKKLTGATPTEFRASMMAGKPE</sequence>
<keyword evidence="9" id="KW-1185">Reference proteome</keyword>
<dbReference type="GO" id="GO:0043565">
    <property type="term" value="F:sequence-specific DNA binding"/>
    <property type="evidence" value="ECO:0007669"/>
    <property type="project" value="InterPro"/>
</dbReference>
<keyword evidence="2" id="KW-0238">DNA-binding</keyword>
<dbReference type="PRINTS" id="PR00032">
    <property type="entry name" value="HTHARAC"/>
</dbReference>
<gene>
    <name evidence="8" type="ORF">BCM02_105379</name>
</gene>
<feature type="domain" description="HTH araC/xylS-type" evidence="5">
    <location>
        <begin position="436"/>
        <end position="533"/>
    </location>
</feature>
<evidence type="ECO:0000259" key="6">
    <source>
        <dbReference type="PROSITE" id="PS50110"/>
    </source>
</evidence>
<organism evidence="8 9">
    <name type="scientific">Paenibacillus methanolicus</name>
    <dbReference type="NCBI Taxonomy" id="582686"/>
    <lineage>
        <taxon>Bacteria</taxon>
        <taxon>Bacillati</taxon>
        <taxon>Bacillota</taxon>
        <taxon>Bacilli</taxon>
        <taxon>Bacillales</taxon>
        <taxon>Paenibacillaceae</taxon>
        <taxon>Paenibacillus</taxon>
    </lineage>
</organism>
<evidence type="ECO:0000256" key="4">
    <source>
        <dbReference type="PROSITE-ProRule" id="PRU00169"/>
    </source>
</evidence>
<feature type="domain" description="Response regulatory" evidence="6">
    <location>
        <begin position="6"/>
        <end position="123"/>
    </location>
</feature>